<evidence type="ECO:0000256" key="1">
    <source>
        <dbReference type="SAM" id="MobiDB-lite"/>
    </source>
</evidence>
<gene>
    <name evidence="2" type="ORF">CRG98_006686</name>
</gene>
<dbReference type="EMBL" id="PGOL01000304">
    <property type="protein sequence ID" value="PKI72986.1"/>
    <property type="molecule type" value="Genomic_DNA"/>
</dbReference>
<name>A0A2I0KYR9_PUNGR</name>
<comment type="caution">
    <text evidence="2">The sequence shown here is derived from an EMBL/GenBank/DDBJ whole genome shotgun (WGS) entry which is preliminary data.</text>
</comment>
<protein>
    <submittedName>
        <fullName evidence="2">Uncharacterized protein</fullName>
    </submittedName>
</protein>
<sequence length="114" mass="12413">MGIFTSFTLAKQSTGQQLPRDRTEIEGRRREKERGRLERESLVGKMGGLGLESIEDAVSSTSKAGSSKLGALILLTMASSRSKRRYYFPSIPILNDPAAEAVFGLSPEPARAAR</sequence>
<organism evidence="2 3">
    <name type="scientific">Punica granatum</name>
    <name type="common">Pomegranate</name>
    <dbReference type="NCBI Taxonomy" id="22663"/>
    <lineage>
        <taxon>Eukaryota</taxon>
        <taxon>Viridiplantae</taxon>
        <taxon>Streptophyta</taxon>
        <taxon>Embryophyta</taxon>
        <taxon>Tracheophyta</taxon>
        <taxon>Spermatophyta</taxon>
        <taxon>Magnoliopsida</taxon>
        <taxon>eudicotyledons</taxon>
        <taxon>Gunneridae</taxon>
        <taxon>Pentapetalae</taxon>
        <taxon>rosids</taxon>
        <taxon>malvids</taxon>
        <taxon>Myrtales</taxon>
        <taxon>Lythraceae</taxon>
        <taxon>Punica</taxon>
    </lineage>
</organism>
<evidence type="ECO:0000313" key="3">
    <source>
        <dbReference type="Proteomes" id="UP000233551"/>
    </source>
</evidence>
<keyword evidence="3" id="KW-1185">Reference proteome</keyword>
<evidence type="ECO:0000313" key="2">
    <source>
        <dbReference type="EMBL" id="PKI72986.1"/>
    </source>
</evidence>
<proteinExistence type="predicted"/>
<feature type="compositionally biased region" description="Polar residues" evidence="1">
    <location>
        <begin position="1"/>
        <end position="17"/>
    </location>
</feature>
<feature type="region of interest" description="Disordered" evidence="1">
    <location>
        <begin position="1"/>
        <end position="41"/>
    </location>
</feature>
<feature type="compositionally biased region" description="Basic and acidic residues" evidence="1">
    <location>
        <begin position="19"/>
        <end position="41"/>
    </location>
</feature>
<reference evidence="2 3" key="1">
    <citation type="submission" date="2017-11" db="EMBL/GenBank/DDBJ databases">
        <title>De-novo sequencing of pomegranate (Punica granatum L.) genome.</title>
        <authorList>
            <person name="Akparov Z."/>
            <person name="Amiraslanov A."/>
            <person name="Hajiyeva S."/>
            <person name="Abbasov M."/>
            <person name="Kaur K."/>
            <person name="Hamwieh A."/>
            <person name="Solovyev V."/>
            <person name="Salamov A."/>
            <person name="Braich B."/>
            <person name="Kosarev P."/>
            <person name="Mahmoud A."/>
            <person name="Hajiyev E."/>
            <person name="Babayeva S."/>
            <person name="Izzatullayeva V."/>
            <person name="Mammadov A."/>
            <person name="Mammadov A."/>
            <person name="Sharifova S."/>
            <person name="Ojaghi J."/>
            <person name="Eynullazada K."/>
            <person name="Bayramov B."/>
            <person name="Abdulazimova A."/>
            <person name="Shahmuradov I."/>
        </authorList>
    </citation>
    <scope>NUCLEOTIDE SEQUENCE [LARGE SCALE GENOMIC DNA]</scope>
    <source>
        <strain evidence="3">cv. AG2017</strain>
        <tissue evidence="2">Leaf</tissue>
    </source>
</reference>
<accession>A0A2I0KYR9</accession>
<dbReference type="AlphaFoldDB" id="A0A2I0KYR9"/>
<dbReference type="Proteomes" id="UP000233551">
    <property type="component" value="Unassembled WGS sequence"/>
</dbReference>